<dbReference type="AlphaFoldDB" id="A0A843UGC3"/>
<accession>A0A843UGC3</accession>
<evidence type="ECO:0000313" key="1">
    <source>
        <dbReference type="EMBL" id="MQL80950.1"/>
    </source>
</evidence>
<organism evidence="1 2">
    <name type="scientific">Colocasia esculenta</name>
    <name type="common">Wild taro</name>
    <name type="synonym">Arum esculentum</name>
    <dbReference type="NCBI Taxonomy" id="4460"/>
    <lineage>
        <taxon>Eukaryota</taxon>
        <taxon>Viridiplantae</taxon>
        <taxon>Streptophyta</taxon>
        <taxon>Embryophyta</taxon>
        <taxon>Tracheophyta</taxon>
        <taxon>Spermatophyta</taxon>
        <taxon>Magnoliopsida</taxon>
        <taxon>Liliopsida</taxon>
        <taxon>Araceae</taxon>
        <taxon>Aroideae</taxon>
        <taxon>Colocasieae</taxon>
        <taxon>Colocasia</taxon>
    </lineage>
</organism>
<comment type="caution">
    <text evidence="1">The sequence shown here is derived from an EMBL/GenBank/DDBJ whole genome shotgun (WGS) entry which is preliminary data.</text>
</comment>
<name>A0A843UGC3_COLES</name>
<gene>
    <name evidence="1" type="ORF">Taro_013421</name>
</gene>
<evidence type="ECO:0000313" key="2">
    <source>
        <dbReference type="Proteomes" id="UP000652761"/>
    </source>
</evidence>
<protein>
    <submittedName>
        <fullName evidence="1">Uncharacterized protein</fullName>
    </submittedName>
</protein>
<dbReference type="EMBL" id="NMUH01000537">
    <property type="protein sequence ID" value="MQL80950.1"/>
    <property type="molecule type" value="Genomic_DNA"/>
</dbReference>
<dbReference type="Proteomes" id="UP000652761">
    <property type="component" value="Unassembled WGS sequence"/>
</dbReference>
<keyword evidence="2" id="KW-1185">Reference proteome</keyword>
<proteinExistence type="predicted"/>
<sequence length="63" mass="6878">MTACRDGQMGRDTTLIAMANRVAISSRRTGATPSLMSRHAWRSRHQLDGGPPGCYILGSPRLH</sequence>
<reference evidence="1" key="1">
    <citation type="submission" date="2017-07" db="EMBL/GenBank/DDBJ databases">
        <title>Taro Niue Genome Assembly and Annotation.</title>
        <authorList>
            <person name="Atibalentja N."/>
            <person name="Keating K."/>
            <person name="Fields C.J."/>
        </authorList>
    </citation>
    <scope>NUCLEOTIDE SEQUENCE</scope>
    <source>
        <strain evidence="1">Niue_2</strain>
        <tissue evidence="1">Leaf</tissue>
    </source>
</reference>